<gene>
    <name evidence="1" type="ORF">SAMN05444342_0341</name>
</gene>
<dbReference type="Pfam" id="PF13692">
    <property type="entry name" value="Glyco_trans_1_4"/>
    <property type="match status" value="1"/>
</dbReference>
<protein>
    <submittedName>
        <fullName evidence="1">Glycosyltransferase involved in cell wall bisynthesis</fullName>
    </submittedName>
</protein>
<accession>A0A1M6P5N7</accession>
<sequence length="369" mass="40573">MSISPGTLDPNPNGNPTNTLFVGTFFHDIHCAFAEAIGADVFSLFGPKYEEWDSVAESTQARLRHYVRKAREIPSGYDNYLLEGGTSLIPAALFTLRNRNANTILLNADETFINVIDGVEHYGKMDAYVHQLCSRSLDGLVNVGDFAGMYARRANLDVQSVTVYPGIKDELYRRLGTIPVSVGSKNIVVVGYGKNHARRTGGSSTGFDLLVEAMPDIRDVHPESELHIAGKGHPKAWEKHAGVVLHGWVADLAEFFSHGEVSAHPGRSESFSVAALEPMRAARPCIVSNMVGAKDVVEEVSETLVCEPTVAGVRETLIDYFDRSEEKRREMCEQARVTVEGFDESSVVTDFVNEYTKLCEQLSETAKAK</sequence>
<dbReference type="OrthoDB" id="298017at2157"/>
<dbReference type="RefSeq" id="WP_157471277.1">
    <property type="nucleotide sequence ID" value="NZ_AEMG01000028.1"/>
</dbReference>
<reference evidence="2" key="1">
    <citation type="submission" date="2016-11" db="EMBL/GenBank/DDBJ databases">
        <authorList>
            <person name="Varghese N."/>
            <person name="Submissions S."/>
        </authorList>
    </citation>
    <scope>NUCLEOTIDE SEQUENCE [LARGE SCALE GENOMIC DNA]</scope>
    <source>
        <strain evidence="2">DX253</strain>
    </source>
</reference>
<proteinExistence type="predicted"/>
<dbReference type="CDD" id="cd03801">
    <property type="entry name" value="GT4_PimA-like"/>
    <property type="match status" value="1"/>
</dbReference>
<organism evidence="1 2">
    <name type="scientific">Haladaptatus paucihalophilus DX253</name>
    <dbReference type="NCBI Taxonomy" id="797209"/>
    <lineage>
        <taxon>Archaea</taxon>
        <taxon>Methanobacteriati</taxon>
        <taxon>Methanobacteriota</taxon>
        <taxon>Stenosarchaea group</taxon>
        <taxon>Halobacteria</taxon>
        <taxon>Halobacteriales</taxon>
        <taxon>Haladaptataceae</taxon>
        <taxon>Haladaptatus</taxon>
    </lineage>
</organism>
<dbReference type="GO" id="GO:0016740">
    <property type="term" value="F:transferase activity"/>
    <property type="evidence" value="ECO:0007669"/>
    <property type="project" value="UniProtKB-KW"/>
</dbReference>
<dbReference type="PANTHER" id="PTHR12526">
    <property type="entry name" value="GLYCOSYLTRANSFERASE"/>
    <property type="match status" value="1"/>
</dbReference>
<keyword evidence="2" id="KW-1185">Reference proteome</keyword>
<dbReference type="Proteomes" id="UP000184203">
    <property type="component" value="Unassembled WGS sequence"/>
</dbReference>
<keyword evidence="1" id="KW-0808">Transferase</keyword>
<dbReference type="EMBL" id="FRAN01000001">
    <property type="protein sequence ID" value="SHK03248.1"/>
    <property type="molecule type" value="Genomic_DNA"/>
</dbReference>
<name>A0A1M6P5N7_HALPU</name>
<dbReference type="SUPFAM" id="SSF53756">
    <property type="entry name" value="UDP-Glycosyltransferase/glycogen phosphorylase"/>
    <property type="match status" value="1"/>
</dbReference>
<dbReference type="AlphaFoldDB" id="A0A1M6P5N7"/>
<evidence type="ECO:0000313" key="2">
    <source>
        <dbReference type="Proteomes" id="UP000184203"/>
    </source>
</evidence>
<evidence type="ECO:0000313" key="1">
    <source>
        <dbReference type="EMBL" id="SHK03248.1"/>
    </source>
</evidence>
<dbReference type="Gene3D" id="3.40.50.2000">
    <property type="entry name" value="Glycogen Phosphorylase B"/>
    <property type="match status" value="2"/>
</dbReference>